<proteinExistence type="predicted"/>
<reference evidence="1 2" key="1">
    <citation type="submission" date="2018-01" db="EMBL/GenBank/DDBJ databases">
        <title>Twenty Corynebacterium bovis Genomes.</title>
        <authorList>
            <person name="Gulvik C.A."/>
        </authorList>
    </citation>
    <scope>NUCLEOTIDE SEQUENCE [LARGE SCALE GENOMIC DNA]</scope>
    <source>
        <strain evidence="1 2">16-2004</strain>
    </source>
</reference>
<accession>A0A3R8PFR6</accession>
<name>A0A3R8PFR6_9CORY</name>
<evidence type="ECO:0000313" key="1">
    <source>
        <dbReference type="EMBL" id="RRQ04028.1"/>
    </source>
</evidence>
<dbReference type="EMBL" id="PQNQ01000012">
    <property type="protein sequence ID" value="RRQ04028.1"/>
    <property type="molecule type" value="Genomic_DNA"/>
</dbReference>
<sequence length="172" mass="19486">MTRQDRFEQASVVSRIRLPVGLHHELEAARVRLGEVAAETSMTELYRAACRHYLDYLAGEINGGRPFVDGAVSQNKADRVVTTRSGRRPRFVPVVDWVVVPTKRKPDWIGLALWTGGEAIDVVAEIRPARMPNRRDVGWTRMLNRAGYVVDHDRDEIRRVDGSYLVPIKRAG</sequence>
<dbReference type="RefSeq" id="WP_125175090.1">
    <property type="nucleotide sequence ID" value="NZ_JBHYBM010000091.1"/>
</dbReference>
<comment type="caution">
    <text evidence="1">The sequence shown here is derived from an EMBL/GenBank/DDBJ whole genome shotgun (WGS) entry which is preliminary data.</text>
</comment>
<organism evidence="1 2">
    <name type="scientific">Corynebacterium bovis</name>
    <dbReference type="NCBI Taxonomy" id="36808"/>
    <lineage>
        <taxon>Bacteria</taxon>
        <taxon>Bacillati</taxon>
        <taxon>Actinomycetota</taxon>
        <taxon>Actinomycetes</taxon>
        <taxon>Mycobacteriales</taxon>
        <taxon>Corynebacteriaceae</taxon>
        <taxon>Corynebacterium</taxon>
    </lineage>
</organism>
<keyword evidence="2" id="KW-1185">Reference proteome</keyword>
<dbReference type="Proteomes" id="UP000278422">
    <property type="component" value="Unassembled WGS sequence"/>
</dbReference>
<dbReference type="AlphaFoldDB" id="A0A3R8PFR6"/>
<protein>
    <submittedName>
        <fullName evidence="1">Uncharacterized protein</fullName>
    </submittedName>
</protein>
<evidence type="ECO:0000313" key="2">
    <source>
        <dbReference type="Proteomes" id="UP000278422"/>
    </source>
</evidence>
<gene>
    <name evidence="1" type="ORF">CXF42_05655</name>
</gene>